<dbReference type="RefSeq" id="WP_159450286.1">
    <property type="nucleotide sequence ID" value="NZ_FRBI01000016.1"/>
</dbReference>
<dbReference type="Proteomes" id="UP000184111">
    <property type="component" value="Unassembled WGS sequence"/>
</dbReference>
<name>A0A1M7MM37_9ACTN</name>
<evidence type="ECO:0000313" key="2">
    <source>
        <dbReference type="EMBL" id="SHM91944.1"/>
    </source>
</evidence>
<gene>
    <name evidence="2" type="ORF">SAMN05216499_11698</name>
</gene>
<dbReference type="EMBL" id="FRBI01000016">
    <property type="protein sequence ID" value="SHM91944.1"/>
    <property type="molecule type" value="Genomic_DNA"/>
</dbReference>
<reference evidence="2 3" key="1">
    <citation type="submission" date="2016-11" db="EMBL/GenBank/DDBJ databases">
        <authorList>
            <person name="Jaros S."/>
            <person name="Januszkiewicz K."/>
            <person name="Wedrychowicz H."/>
        </authorList>
    </citation>
    <scope>NUCLEOTIDE SEQUENCE [LARGE SCALE GENOMIC DNA]</scope>
    <source>
        <strain evidence="2 3">CGMCC 4.2025</strain>
    </source>
</reference>
<protein>
    <recommendedName>
        <fullName evidence="1">PatG domain-containing protein</fullName>
    </recommendedName>
</protein>
<feature type="domain" description="PatG" evidence="1">
    <location>
        <begin position="17"/>
        <end position="187"/>
    </location>
</feature>
<accession>A0A1M7MM37</accession>
<dbReference type="InterPro" id="IPR040483">
    <property type="entry name" value="PatG_dom"/>
</dbReference>
<proteinExistence type="predicted"/>
<evidence type="ECO:0000313" key="3">
    <source>
        <dbReference type="Proteomes" id="UP000184111"/>
    </source>
</evidence>
<keyword evidence="3" id="KW-1185">Reference proteome</keyword>
<dbReference type="AlphaFoldDB" id="A0A1M7MM37"/>
<dbReference type="Pfam" id="PF18047">
    <property type="entry name" value="PatG_D"/>
    <property type="match status" value="1"/>
</dbReference>
<evidence type="ECO:0000259" key="1">
    <source>
        <dbReference type="Pfam" id="PF18047"/>
    </source>
</evidence>
<organism evidence="2 3">
    <name type="scientific">Actinacidiphila paucisporea</name>
    <dbReference type="NCBI Taxonomy" id="310782"/>
    <lineage>
        <taxon>Bacteria</taxon>
        <taxon>Bacillati</taxon>
        <taxon>Actinomycetota</taxon>
        <taxon>Actinomycetes</taxon>
        <taxon>Kitasatosporales</taxon>
        <taxon>Streptomycetaceae</taxon>
        <taxon>Actinacidiphila</taxon>
    </lineage>
</organism>
<dbReference type="STRING" id="310782.SAMN05216499_11698"/>
<dbReference type="OrthoDB" id="4174481at2"/>
<sequence>MTDDQLPNDPGSGPPPYVYALGRIDFRFPSTGVEKEFAQTIGRTRTANLTDRQALCEILAKPENRYLVRELTFVLTIRGTDTYILEPDDPRDFDLLADAVRPRPQPDDLDVVIGHRAACPTGGGCDGRALPVVRFSQIYSFDSDSLIGALEKPEDVSGEQFDAAAKELLARIMLVADNTGAAPEHRAINYLAVRCPSVYRRTFEAYRDESSLSSIEVRPSPVSQTRLVMNVVFAYTQRTTGVTDKHLFPVDATERYPYLQGSPQPYYDH</sequence>